<gene>
    <name evidence="2" type="ORF">SNAT2548_LOCUS16914</name>
</gene>
<keyword evidence="1" id="KW-1133">Transmembrane helix</keyword>
<protein>
    <submittedName>
        <fullName evidence="2">Uncharacterized protein</fullName>
    </submittedName>
</protein>
<dbReference type="OrthoDB" id="10299649at2759"/>
<feature type="transmembrane region" description="Helical" evidence="1">
    <location>
        <begin position="96"/>
        <end position="116"/>
    </location>
</feature>
<keyword evidence="1" id="KW-0472">Membrane</keyword>
<dbReference type="EMBL" id="CAJNDS010002095">
    <property type="protein sequence ID" value="CAE7322827.1"/>
    <property type="molecule type" value="Genomic_DNA"/>
</dbReference>
<keyword evidence="1" id="KW-0812">Transmembrane</keyword>
<dbReference type="Proteomes" id="UP000604046">
    <property type="component" value="Unassembled WGS sequence"/>
</dbReference>
<reference evidence="2" key="1">
    <citation type="submission" date="2021-02" db="EMBL/GenBank/DDBJ databases">
        <authorList>
            <person name="Dougan E. K."/>
            <person name="Rhodes N."/>
            <person name="Thang M."/>
            <person name="Chan C."/>
        </authorList>
    </citation>
    <scope>NUCLEOTIDE SEQUENCE</scope>
</reference>
<name>A0A812P8D7_9DINO</name>
<dbReference type="GO" id="GO:0016020">
    <property type="term" value="C:membrane"/>
    <property type="evidence" value="ECO:0007669"/>
    <property type="project" value="TreeGrafter"/>
</dbReference>
<dbReference type="PANTHER" id="PTHR12242">
    <property type="entry name" value="OS02G0130600 PROTEIN-RELATED"/>
    <property type="match status" value="1"/>
</dbReference>
<comment type="caution">
    <text evidence="2">The sequence shown here is derived from an EMBL/GenBank/DDBJ whole genome shotgun (WGS) entry which is preliminary data.</text>
</comment>
<evidence type="ECO:0000313" key="3">
    <source>
        <dbReference type="Proteomes" id="UP000604046"/>
    </source>
</evidence>
<evidence type="ECO:0000256" key="1">
    <source>
        <dbReference type="SAM" id="Phobius"/>
    </source>
</evidence>
<keyword evidence="3" id="KW-1185">Reference proteome</keyword>
<dbReference type="AlphaFoldDB" id="A0A812P8D7"/>
<feature type="transmembrane region" description="Helical" evidence="1">
    <location>
        <begin position="243"/>
        <end position="264"/>
    </location>
</feature>
<organism evidence="2 3">
    <name type="scientific">Symbiodinium natans</name>
    <dbReference type="NCBI Taxonomy" id="878477"/>
    <lineage>
        <taxon>Eukaryota</taxon>
        <taxon>Sar</taxon>
        <taxon>Alveolata</taxon>
        <taxon>Dinophyceae</taxon>
        <taxon>Suessiales</taxon>
        <taxon>Symbiodiniaceae</taxon>
        <taxon>Symbiodinium</taxon>
    </lineage>
</organism>
<feature type="transmembrane region" description="Helical" evidence="1">
    <location>
        <begin position="12"/>
        <end position="45"/>
    </location>
</feature>
<sequence>MDWDRLDWLLAPVLVGLVIILAARVTGFWWCLAYLLLSTLAVALLHARWRRRGGFAESDGAERSSAKWALASRAVCWGVAFIAVEFPFRKWGFETFTTFTLWTWLNMFIYFSLMLLKSLYDFCRGSKSAASTRSGMLLWFEVLYGMAWLVDAMYWLVLVPYAAFKEGDGGLARRTTRLNIYLHSLNVVLMNLELATMSCGVSIYHSIFGIYFGVVYIGFNWIVHEVKGGWTYFFLDFTRDDATLYLLLLQVVVVLSFGIGALLSQCMARIQRRRYTPTPACKGSPNGTDEEDVYRGLEMQPVQPASPVGASGSAA</sequence>
<proteinExistence type="predicted"/>
<feature type="transmembrane region" description="Helical" evidence="1">
    <location>
        <begin position="137"/>
        <end position="158"/>
    </location>
</feature>
<feature type="transmembrane region" description="Helical" evidence="1">
    <location>
        <begin position="203"/>
        <end position="223"/>
    </location>
</feature>
<evidence type="ECO:0000313" key="2">
    <source>
        <dbReference type="EMBL" id="CAE7322827.1"/>
    </source>
</evidence>
<accession>A0A812P8D7</accession>